<comment type="caution">
    <text evidence="5">The sequence shown here is derived from an EMBL/GenBank/DDBJ whole genome shotgun (WGS) entry which is preliminary data.</text>
</comment>
<dbReference type="SUPFAM" id="SSF47413">
    <property type="entry name" value="lambda repressor-like DNA-binding domains"/>
    <property type="match status" value="1"/>
</dbReference>
<evidence type="ECO:0000256" key="1">
    <source>
        <dbReference type="ARBA" id="ARBA00022612"/>
    </source>
</evidence>
<dbReference type="EMBL" id="LAZR01016114">
    <property type="protein sequence ID" value="KKM05904.1"/>
    <property type="molecule type" value="Genomic_DNA"/>
</dbReference>
<gene>
    <name evidence="5" type="ORF">LCGC14_1749360</name>
</gene>
<dbReference type="Pfam" id="PF01381">
    <property type="entry name" value="HTH_3"/>
    <property type="match status" value="1"/>
</dbReference>
<dbReference type="Pfam" id="PF04586">
    <property type="entry name" value="Peptidase_S78"/>
    <property type="match status" value="1"/>
</dbReference>
<protein>
    <recommendedName>
        <fullName evidence="4">HTH cro/C1-type domain-containing protein</fullName>
    </recommendedName>
</protein>
<reference evidence="5" key="1">
    <citation type="journal article" date="2015" name="Nature">
        <title>Complex archaea that bridge the gap between prokaryotes and eukaryotes.</title>
        <authorList>
            <person name="Spang A."/>
            <person name="Saw J.H."/>
            <person name="Jorgensen S.L."/>
            <person name="Zaremba-Niedzwiedzka K."/>
            <person name="Martijn J."/>
            <person name="Lind A.E."/>
            <person name="van Eijk R."/>
            <person name="Schleper C."/>
            <person name="Guy L."/>
            <person name="Ettema T.J."/>
        </authorList>
    </citation>
    <scope>NUCLEOTIDE SEQUENCE</scope>
</reference>
<feature type="domain" description="HTH cro/C1-type" evidence="4">
    <location>
        <begin position="177"/>
        <end position="232"/>
    </location>
</feature>
<dbReference type="InterPro" id="IPR001387">
    <property type="entry name" value="Cro/C1-type_HTH"/>
</dbReference>
<proteinExistence type="predicted"/>
<dbReference type="InterPro" id="IPR054613">
    <property type="entry name" value="Peptidase_S78_dom"/>
</dbReference>
<evidence type="ECO:0000256" key="2">
    <source>
        <dbReference type="ARBA" id="ARBA00022670"/>
    </source>
</evidence>
<dbReference type="PROSITE" id="PS50943">
    <property type="entry name" value="HTH_CROC1"/>
    <property type="match status" value="1"/>
</dbReference>
<dbReference type="AlphaFoldDB" id="A0A0F9H4E7"/>
<evidence type="ECO:0000313" key="5">
    <source>
        <dbReference type="EMBL" id="KKM05904.1"/>
    </source>
</evidence>
<dbReference type="SMART" id="SM00530">
    <property type="entry name" value="HTH_XRE"/>
    <property type="match status" value="1"/>
</dbReference>
<organism evidence="5">
    <name type="scientific">marine sediment metagenome</name>
    <dbReference type="NCBI Taxonomy" id="412755"/>
    <lineage>
        <taxon>unclassified sequences</taxon>
        <taxon>metagenomes</taxon>
        <taxon>ecological metagenomes</taxon>
    </lineage>
</organism>
<keyword evidence="3" id="KW-0378">Hydrolase</keyword>
<keyword evidence="1" id="KW-1188">Viral release from host cell</keyword>
<keyword evidence="2" id="KW-0645">Protease</keyword>
<dbReference type="CDD" id="cd00093">
    <property type="entry name" value="HTH_XRE"/>
    <property type="match status" value="1"/>
</dbReference>
<accession>A0A0F9H4E7</accession>
<name>A0A0F9H4E7_9ZZZZ</name>
<evidence type="ECO:0000259" key="4">
    <source>
        <dbReference type="PROSITE" id="PS50943"/>
    </source>
</evidence>
<dbReference type="InterPro" id="IPR010982">
    <property type="entry name" value="Lambda_DNA-bd_dom_sf"/>
</dbReference>
<evidence type="ECO:0000256" key="3">
    <source>
        <dbReference type="ARBA" id="ARBA00022801"/>
    </source>
</evidence>
<dbReference type="Gene3D" id="1.10.260.40">
    <property type="entry name" value="lambda repressor-like DNA-binding domains"/>
    <property type="match status" value="1"/>
</dbReference>
<dbReference type="GO" id="GO:0003677">
    <property type="term" value="F:DNA binding"/>
    <property type="evidence" value="ECO:0007669"/>
    <property type="project" value="InterPro"/>
</dbReference>
<dbReference type="GO" id="GO:0008233">
    <property type="term" value="F:peptidase activity"/>
    <property type="evidence" value="ECO:0007669"/>
    <property type="project" value="UniProtKB-KW"/>
</dbReference>
<dbReference type="GO" id="GO:0006508">
    <property type="term" value="P:proteolysis"/>
    <property type="evidence" value="ECO:0007669"/>
    <property type="project" value="UniProtKB-KW"/>
</dbReference>
<sequence>MALLPKAEHKAIDAEIKLDEAGAFEAAIATFDAIDSDRDIVKPGAFGDAVVSVLPAHDSGSVPLGKVQVKERGNLAVAVGGFNLAIGAARDWSAALKFDLANPPAVQEWSWGFTIPEGGSKIETMDGEPVRIISKVDVFEVSPVLRGASIGTRTLSAKSHGGCGCGGQKGEALGNLIRDLRDDNDLENADLADAAGISVATIDDIIAGLIICPPRERLEGFAGVLGTPISRLISAAESDGCDYSESRASLVGEVKATVAAVDFMMARVRETSKTRKADGRTLGSGVQLATIQLAKLLRELEGLIASDMLPRDPVSEAAARFLYSEARHHIE</sequence>